<dbReference type="OrthoDB" id="2336871at2759"/>
<sequence>RQLDGTQIKSGFCSSQIMGQIPSTEHMTTSFILSPENGEVLKAHKNFIVEVKINHLKTGHFSNPEKEYYLLPQTLDNGIIEGHSHIVIQPLRSEDDAPDARDFVAFEGLNSVANKGTFKQEFKGLPA</sequence>
<accession>A0A9N9P5Z4</accession>
<evidence type="ECO:0000313" key="2">
    <source>
        <dbReference type="Proteomes" id="UP000789396"/>
    </source>
</evidence>
<name>A0A9N9P5Z4_9GLOM</name>
<gene>
    <name evidence="1" type="ORF">RFULGI_LOCUS16683</name>
</gene>
<feature type="non-terminal residue" evidence="1">
    <location>
        <position position="1"/>
    </location>
</feature>
<evidence type="ECO:0000313" key="1">
    <source>
        <dbReference type="EMBL" id="CAG8790367.1"/>
    </source>
</evidence>
<dbReference type="EMBL" id="CAJVPZ010060623">
    <property type="protein sequence ID" value="CAG8790367.1"/>
    <property type="molecule type" value="Genomic_DNA"/>
</dbReference>
<proteinExistence type="predicted"/>
<reference evidence="1" key="1">
    <citation type="submission" date="2021-06" db="EMBL/GenBank/DDBJ databases">
        <authorList>
            <person name="Kallberg Y."/>
            <person name="Tangrot J."/>
            <person name="Rosling A."/>
        </authorList>
    </citation>
    <scope>NUCLEOTIDE SEQUENCE</scope>
    <source>
        <strain evidence="1">IN212</strain>
    </source>
</reference>
<dbReference type="InterPro" id="IPR053216">
    <property type="entry name" value="Appressorial_penetr-assoc"/>
</dbReference>
<dbReference type="AlphaFoldDB" id="A0A9N9P5Z4"/>
<keyword evidence="2" id="KW-1185">Reference proteome</keyword>
<comment type="caution">
    <text evidence="1">The sequence shown here is derived from an EMBL/GenBank/DDBJ whole genome shotgun (WGS) entry which is preliminary data.</text>
</comment>
<dbReference type="Proteomes" id="UP000789396">
    <property type="component" value="Unassembled WGS sequence"/>
</dbReference>
<dbReference type="PANTHER" id="PTHR34587:SF2">
    <property type="entry name" value="G-PROTEIN COUPLED RECEPTORS FAMILY 1 PROFILE DOMAIN-CONTAINING PROTEIN"/>
    <property type="match status" value="1"/>
</dbReference>
<protein>
    <submittedName>
        <fullName evidence="1">18892_t:CDS:1</fullName>
    </submittedName>
</protein>
<feature type="non-terminal residue" evidence="1">
    <location>
        <position position="127"/>
    </location>
</feature>
<organism evidence="1 2">
    <name type="scientific">Racocetra fulgida</name>
    <dbReference type="NCBI Taxonomy" id="60492"/>
    <lineage>
        <taxon>Eukaryota</taxon>
        <taxon>Fungi</taxon>
        <taxon>Fungi incertae sedis</taxon>
        <taxon>Mucoromycota</taxon>
        <taxon>Glomeromycotina</taxon>
        <taxon>Glomeromycetes</taxon>
        <taxon>Diversisporales</taxon>
        <taxon>Gigasporaceae</taxon>
        <taxon>Racocetra</taxon>
    </lineage>
</organism>
<dbReference type="PANTHER" id="PTHR34587">
    <property type="entry name" value="VWFA DOMAIN-CONTAINING PROTEIN"/>
    <property type="match status" value="1"/>
</dbReference>